<evidence type="ECO:0000256" key="1">
    <source>
        <dbReference type="SAM" id="MobiDB-lite"/>
    </source>
</evidence>
<dbReference type="PANTHER" id="PTHR34606">
    <property type="entry name" value="BON DOMAIN-CONTAINING PROTEIN"/>
    <property type="match status" value="1"/>
</dbReference>
<dbReference type="Proteomes" id="UP000886752">
    <property type="component" value="Unassembled WGS sequence"/>
</dbReference>
<gene>
    <name evidence="4" type="ORF">H9894_01795</name>
</gene>
<dbReference type="SMART" id="SM00749">
    <property type="entry name" value="BON"/>
    <property type="match status" value="1"/>
</dbReference>
<accession>A0A9D1TP16</accession>
<feature type="domain" description="BON" evidence="3">
    <location>
        <begin position="113"/>
        <end position="181"/>
    </location>
</feature>
<feature type="signal peptide" evidence="2">
    <location>
        <begin position="1"/>
        <end position="31"/>
    </location>
</feature>
<sequence length="204" mass="22627">MKKLFSQKLFSLCLLLGLLCLVQGCAVYSTATDERLLDTMGSDKAIATLIKTNLMNEKFAEGWSISVYCYYGHVFLVGECPKSLRPKAIEIARKDKRVRSVTPHWFPRRKGDSDFVLATKLRTALITTGKINSTRIDTEVNANRVVLLGVANSQDERKRAVQAAREVNGVATVTSYLMLPMKPGKNPHPTGITYAGLKPPKPEE</sequence>
<dbReference type="AlphaFoldDB" id="A0A9D1TP16"/>
<dbReference type="PROSITE" id="PS50914">
    <property type="entry name" value="BON"/>
    <property type="match status" value="1"/>
</dbReference>
<evidence type="ECO:0000313" key="4">
    <source>
        <dbReference type="EMBL" id="HIV99913.1"/>
    </source>
</evidence>
<feature type="chain" id="PRO_5039481428" evidence="2">
    <location>
        <begin position="32"/>
        <end position="204"/>
    </location>
</feature>
<name>A0A9D1TP16_9BACT</name>
<dbReference type="Gene3D" id="3.30.1340.30">
    <property type="match status" value="1"/>
</dbReference>
<dbReference type="InterPro" id="IPR007055">
    <property type="entry name" value="BON_dom"/>
</dbReference>
<dbReference type="InterPro" id="IPR051686">
    <property type="entry name" value="Lipoprotein_DolP"/>
</dbReference>
<reference evidence="4" key="2">
    <citation type="submission" date="2021-04" db="EMBL/GenBank/DDBJ databases">
        <authorList>
            <person name="Gilroy R."/>
        </authorList>
    </citation>
    <scope>NUCLEOTIDE SEQUENCE</scope>
    <source>
        <strain evidence="4">ChiHecec2B26-446</strain>
    </source>
</reference>
<comment type="caution">
    <text evidence="4">The sequence shown here is derived from an EMBL/GenBank/DDBJ whole genome shotgun (WGS) entry which is preliminary data.</text>
</comment>
<evidence type="ECO:0000256" key="2">
    <source>
        <dbReference type="SAM" id="SignalP"/>
    </source>
</evidence>
<evidence type="ECO:0000259" key="3">
    <source>
        <dbReference type="PROSITE" id="PS50914"/>
    </source>
</evidence>
<evidence type="ECO:0000313" key="5">
    <source>
        <dbReference type="Proteomes" id="UP000886752"/>
    </source>
</evidence>
<reference evidence="4" key="1">
    <citation type="journal article" date="2021" name="PeerJ">
        <title>Extensive microbial diversity within the chicken gut microbiome revealed by metagenomics and culture.</title>
        <authorList>
            <person name="Gilroy R."/>
            <person name="Ravi A."/>
            <person name="Getino M."/>
            <person name="Pursley I."/>
            <person name="Horton D.L."/>
            <person name="Alikhan N.F."/>
            <person name="Baker D."/>
            <person name="Gharbi K."/>
            <person name="Hall N."/>
            <person name="Watson M."/>
            <person name="Adriaenssens E.M."/>
            <person name="Foster-Nyarko E."/>
            <person name="Jarju S."/>
            <person name="Secka A."/>
            <person name="Antonio M."/>
            <person name="Oren A."/>
            <person name="Chaudhuri R.R."/>
            <person name="La Ragione R."/>
            <person name="Hildebrand F."/>
            <person name="Pallen M.J."/>
        </authorList>
    </citation>
    <scope>NUCLEOTIDE SEQUENCE</scope>
    <source>
        <strain evidence="4">ChiHecec2B26-446</strain>
    </source>
</reference>
<dbReference type="PROSITE" id="PS51257">
    <property type="entry name" value="PROKAR_LIPOPROTEIN"/>
    <property type="match status" value="1"/>
</dbReference>
<feature type="region of interest" description="Disordered" evidence="1">
    <location>
        <begin position="181"/>
        <end position="204"/>
    </location>
</feature>
<organism evidence="4 5">
    <name type="scientific">Candidatus Desulfovibrio intestinipullorum</name>
    <dbReference type="NCBI Taxonomy" id="2838536"/>
    <lineage>
        <taxon>Bacteria</taxon>
        <taxon>Pseudomonadati</taxon>
        <taxon>Thermodesulfobacteriota</taxon>
        <taxon>Desulfovibrionia</taxon>
        <taxon>Desulfovibrionales</taxon>
        <taxon>Desulfovibrionaceae</taxon>
        <taxon>Desulfovibrio</taxon>
    </lineage>
</organism>
<protein>
    <submittedName>
        <fullName evidence="4">BON domain-containing protein</fullName>
    </submittedName>
</protein>
<dbReference type="EMBL" id="DXHV01000021">
    <property type="protein sequence ID" value="HIV99913.1"/>
    <property type="molecule type" value="Genomic_DNA"/>
</dbReference>
<keyword evidence="2" id="KW-0732">Signal</keyword>
<dbReference type="PANTHER" id="PTHR34606:SF15">
    <property type="entry name" value="BON DOMAIN-CONTAINING PROTEIN"/>
    <property type="match status" value="1"/>
</dbReference>
<dbReference type="InterPro" id="IPR014004">
    <property type="entry name" value="Transpt-assoc_nodulatn_dom_bac"/>
</dbReference>
<proteinExistence type="predicted"/>
<dbReference type="Pfam" id="PF04972">
    <property type="entry name" value="BON"/>
    <property type="match status" value="2"/>
</dbReference>